<keyword evidence="2" id="KW-1185">Reference proteome</keyword>
<dbReference type="EMBL" id="FNBE01000005">
    <property type="protein sequence ID" value="SDF49204.1"/>
    <property type="molecule type" value="Genomic_DNA"/>
</dbReference>
<evidence type="ECO:0000313" key="2">
    <source>
        <dbReference type="Proteomes" id="UP000198967"/>
    </source>
</evidence>
<proteinExistence type="predicted"/>
<dbReference type="AlphaFoldDB" id="A0A1G7LIM8"/>
<evidence type="ECO:0000313" key="1">
    <source>
        <dbReference type="EMBL" id="SDF49204.1"/>
    </source>
</evidence>
<reference evidence="1 2" key="1">
    <citation type="submission" date="2016-10" db="EMBL/GenBank/DDBJ databases">
        <authorList>
            <person name="de Groot N.N."/>
        </authorList>
    </citation>
    <scope>NUCLEOTIDE SEQUENCE [LARGE SCALE GENOMIC DNA]</scope>
    <source>
        <strain evidence="1 2">CGMCC 4.3143</strain>
    </source>
</reference>
<dbReference type="Proteomes" id="UP000198967">
    <property type="component" value="Unassembled WGS sequence"/>
</dbReference>
<protein>
    <submittedName>
        <fullName evidence="1">Uncharacterized protein</fullName>
    </submittedName>
</protein>
<organism evidence="1 2">
    <name type="scientific">Pseudonocardia oroxyli</name>
    <dbReference type="NCBI Taxonomy" id="366584"/>
    <lineage>
        <taxon>Bacteria</taxon>
        <taxon>Bacillati</taxon>
        <taxon>Actinomycetota</taxon>
        <taxon>Actinomycetes</taxon>
        <taxon>Pseudonocardiales</taxon>
        <taxon>Pseudonocardiaceae</taxon>
        <taxon>Pseudonocardia</taxon>
    </lineage>
</organism>
<name>A0A1G7LIM8_PSEOR</name>
<dbReference type="OrthoDB" id="3578255at2"/>
<gene>
    <name evidence="1" type="ORF">SAMN05216377_10593</name>
</gene>
<dbReference type="RefSeq" id="WP_093080440.1">
    <property type="nucleotide sequence ID" value="NZ_FNBE01000005.1"/>
</dbReference>
<sequence length="104" mass="11485">MSLDAVSAYTLVIGDEEGPADVQVFSSAEEAWRALDAEIRERCGMRPRPRRITDPDAAARLADAWRAAEPGDRFWQVQAHRLPILLPAIAHTPARTRPGVLRSA</sequence>
<accession>A0A1G7LIM8</accession>